<dbReference type="EMBL" id="CP000527">
    <property type="protein sequence ID" value="ABM28991.1"/>
    <property type="molecule type" value="Genomic_DNA"/>
</dbReference>
<evidence type="ECO:0000256" key="1">
    <source>
        <dbReference type="SAM" id="MobiDB-lite"/>
    </source>
</evidence>
<feature type="compositionally biased region" description="Basic and acidic residues" evidence="1">
    <location>
        <begin position="55"/>
        <end position="71"/>
    </location>
</feature>
<evidence type="ECO:0008006" key="5">
    <source>
        <dbReference type="Google" id="ProtNLM"/>
    </source>
</evidence>
<accession>A0A0H3A9I0</accession>
<keyword evidence="2" id="KW-0472">Membrane</keyword>
<sequence>MAKARERQWQEGPYARFSFCAAVVVLLCLFVPTFFLGLPGDTEAGGASPKAAPYEPRDGEAVTRGESEQRASSRHVIGQAPDPQQAPDARVIASEAPASPADTDVRGERKVPGTTGEDASSNRPEVSPVLEVAADGPLRHVRPEDMRGGAQQSPVQPSGQRGHRAGATSDGTPDGGEHSGNAATAEDGEGQGVEAARPSRDAPARGQSSASSTAATGVRLFGTIEFRGQLKALPKWSRVVETERKKPGLYLDRALGGKGGQVWRELRGEWQGLPLMERLKKVNTFFNQWPYRLDSENYGLPDYWATPDEFLRKSGDCEDYSIIKYFALKQLGVSADSMRIVVLLDKIRGIAHAVLAVYDGNTAYILDNLSGLVLAHDFYKHYVPQYSVNESYRWAHIPLGKKAGRK</sequence>
<dbReference type="InterPro" id="IPR010319">
    <property type="entry name" value="Transglutaminase-like_Cys_pept"/>
</dbReference>
<proteinExistence type="predicted"/>
<dbReference type="AlphaFoldDB" id="A0A0H3A9I0"/>
<protein>
    <recommendedName>
        <fullName evidence="5">Transglutaminase family protein cysteine peptidase BTLCP</fullName>
    </recommendedName>
</protein>
<keyword evidence="2" id="KW-1133">Transmembrane helix</keyword>
<dbReference type="PANTHER" id="PTHR39327:SF1">
    <property type="entry name" value="BLR5470 PROTEIN"/>
    <property type="match status" value="1"/>
</dbReference>
<keyword evidence="2" id="KW-0812">Transmembrane</keyword>
<gene>
    <name evidence="3" type="ordered locus">Dvul_1975</name>
</gene>
<feature type="transmembrane region" description="Helical" evidence="2">
    <location>
        <begin position="14"/>
        <end position="38"/>
    </location>
</feature>
<name>A0A0H3A9I0_NITV4</name>
<feature type="compositionally biased region" description="Basic and acidic residues" evidence="1">
    <location>
        <begin position="137"/>
        <end position="147"/>
    </location>
</feature>
<feature type="region of interest" description="Disordered" evidence="1">
    <location>
        <begin position="43"/>
        <end position="214"/>
    </location>
</feature>
<organism evidence="3 4">
    <name type="scientific">Nitratidesulfovibrio vulgaris (strain DP4)</name>
    <name type="common">Desulfovibrio vulgaris</name>
    <dbReference type="NCBI Taxonomy" id="391774"/>
    <lineage>
        <taxon>Bacteria</taxon>
        <taxon>Pseudomonadati</taxon>
        <taxon>Thermodesulfobacteriota</taxon>
        <taxon>Desulfovibrionia</taxon>
        <taxon>Desulfovibrionales</taxon>
        <taxon>Desulfovibrionaceae</taxon>
        <taxon>Nitratidesulfovibrio</taxon>
    </lineage>
</organism>
<dbReference type="SUPFAM" id="SSF54001">
    <property type="entry name" value="Cysteine proteinases"/>
    <property type="match status" value="1"/>
</dbReference>
<dbReference type="Proteomes" id="UP000009173">
    <property type="component" value="Chromosome"/>
</dbReference>
<evidence type="ECO:0000256" key="2">
    <source>
        <dbReference type="SAM" id="Phobius"/>
    </source>
</evidence>
<dbReference type="PANTHER" id="PTHR39327">
    <property type="match status" value="1"/>
</dbReference>
<feature type="compositionally biased region" description="Polar residues" evidence="1">
    <location>
        <begin position="150"/>
        <end position="159"/>
    </location>
</feature>
<dbReference type="HOGENOM" id="CLU_056510_0_0_7"/>
<dbReference type="Gene3D" id="3.10.620.30">
    <property type="match status" value="1"/>
</dbReference>
<dbReference type="Pfam" id="PF06035">
    <property type="entry name" value="Peptidase_C93"/>
    <property type="match status" value="1"/>
</dbReference>
<dbReference type="KEGG" id="dvl:Dvul_1975"/>
<evidence type="ECO:0000313" key="4">
    <source>
        <dbReference type="Proteomes" id="UP000009173"/>
    </source>
</evidence>
<evidence type="ECO:0000313" key="3">
    <source>
        <dbReference type="EMBL" id="ABM28991.1"/>
    </source>
</evidence>
<dbReference type="InterPro" id="IPR038765">
    <property type="entry name" value="Papain-like_cys_pep_sf"/>
</dbReference>
<reference evidence="4" key="1">
    <citation type="journal article" date="2009" name="Environ. Microbiol.">
        <title>Contribution of mobile genetic elements to Desulfovibrio vulgaris genome plasticity.</title>
        <authorList>
            <person name="Walker C.B."/>
            <person name="Stolyar S."/>
            <person name="Chivian D."/>
            <person name="Pinel N."/>
            <person name="Gabster J.A."/>
            <person name="Dehal P.S."/>
            <person name="He Z."/>
            <person name="Yang Z.K."/>
            <person name="Yen H.C."/>
            <person name="Zhou J."/>
            <person name="Wall J.D."/>
            <person name="Hazen T.C."/>
            <person name="Arkin A.P."/>
            <person name="Stahl D.A."/>
        </authorList>
    </citation>
    <scope>NUCLEOTIDE SEQUENCE [LARGE SCALE GENOMIC DNA]</scope>
    <source>
        <strain evidence="4">DP4</strain>
    </source>
</reference>